<dbReference type="SUPFAM" id="SSF55874">
    <property type="entry name" value="ATPase domain of HSP90 chaperone/DNA topoisomerase II/histidine kinase"/>
    <property type="match status" value="1"/>
</dbReference>
<dbReference type="SMART" id="SM00065">
    <property type="entry name" value="GAF"/>
    <property type="match status" value="3"/>
</dbReference>
<name>A0A6M0RNF8_9CYAN</name>
<dbReference type="CDD" id="cd16922">
    <property type="entry name" value="HATPase_EvgS-ArcB-TorS-like"/>
    <property type="match status" value="1"/>
</dbReference>
<dbReference type="SUPFAM" id="SSF55781">
    <property type="entry name" value="GAF domain-like"/>
    <property type="match status" value="3"/>
</dbReference>
<evidence type="ECO:0000256" key="6">
    <source>
        <dbReference type="ARBA" id="ARBA00023012"/>
    </source>
</evidence>
<feature type="domain" description="Response regulatory" evidence="10">
    <location>
        <begin position="1417"/>
        <end position="1534"/>
    </location>
</feature>
<dbReference type="EC" id="2.7.13.3" evidence="2"/>
<dbReference type="FunFam" id="1.10.287.130:FF:000145">
    <property type="entry name" value="Sensory transduction histidine kinase"/>
    <property type="match status" value="1"/>
</dbReference>
<organism evidence="13 14">
    <name type="scientific">Adonisia turfae CCMR0081</name>
    <dbReference type="NCBI Taxonomy" id="2292702"/>
    <lineage>
        <taxon>Bacteria</taxon>
        <taxon>Bacillati</taxon>
        <taxon>Cyanobacteriota</taxon>
        <taxon>Adonisia</taxon>
        <taxon>Adonisia turfae</taxon>
    </lineage>
</organism>
<evidence type="ECO:0000256" key="1">
    <source>
        <dbReference type="ARBA" id="ARBA00000085"/>
    </source>
</evidence>
<dbReference type="Pfam" id="PF00072">
    <property type="entry name" value="Response_reg"/>
    <property type="match status" value="1"/>
</dbReference>
<dbReference type="Pfam" id="PF01590">
    <property type="entry name" value="GAF"/>
    <property type="match status" value="2"/>
</dbReference>
<dbReference type="InterPro" id="IPR029016">
    <property type="entry name" value="GAF-like_dom_sf"/>
</dbReference>
<keyword evidence="8" id="KW-0175">Coiled coil</keyword>
<reference evidence="13 14" key="1">
    <citation type="journal article" date="2020" name="Microb. Ecol.">
        <title>Ecogenomics of the Marine Benthic Filamentous Cyanobacterium Adonisia.</title>
        <authorList>
            <person name="Walter J.M."/>
            <person name="Coutinho F.H."/>
            <person name="Leomil L."/>
            <person name="Hargreaves P.I."/>
            <person name="Campeao M.E."/>
            <person name="Vieira V.V."/>
            <person name="Silva B.S."/>
            <person name="Fistarol G.O."/>
            <person name="Salomon P.S."/>
            <person name="Sawabe T."/>
            <person name="Mino S."/>
            <person name="Hosokawa M."/>
            <person name="Miyashita H."/>
            <person name="Maruyama F."/>
            <person name="van Verk M.C."/>
            <person name="Dutilh B.E."/>
            <person name="Thompson C.C."/>
            <person name="Thompson F.L."/>
        </authorList>
    </citation>
    <scope>NUCLEOTIDE SEQUENCE [LARGE SCALE GENOMIC DNA]</scope>
    <source>
        <strain evidence="13 14">CCMR0081</strain>
    </source>
</reference>
<dbReference type="PANTHER" id="PTHR43047">
    <property type="entry name" value="TWO-COMPONENT HISTIDINE PROTEIN KINASE"/>
    <property type="match status" value="1"/>
</dbReference>
<dbReference type="InterPro" id="IPR011006">
    <property type="entry name" value="CheY-like_superfamily"/>
</dbReference>
<dbReference type="InterPro" id="IPR003661">
    <property type="entry name" value="HisK_dim/P_dom"/>
</dbReference>
<evidence type="ECO:0000313" key="13">
    <source>
        <dbReference type="EMBL" id="NEZ57669.1"/>
    </source>
</evidence>
<dbReference type="InterPro" id="IPR003018">
    <property type="entry name" value="GAF"/>
</dbReference>
<keyword evidence="14" id="KW-1185">Reference proteome</keyword>
<dbReference type="Pfam" id="PF02518">
    <property type="entry name" value="HATPase_c"/>
    <property type="match status" value="1"/>
</dbReference>
<evidence type="ECO:0000313" key="14">
    <source>
        <dbReference type="Proteomes" id="UP000481033"/>
    </source>
</evidence>
<dbReference type="PRINTS" id="PR00344">
    <property type="entry name" value="BCTRLSENSOR"/>
</dbReference>
<dbReference type="SUPFAM" id="SSF56112">
    <property type="entry name" value="Protein kinase-like (PK-like)"/>
    <property type="match status" value="1"/>
</dbReference>
<keyword evidence="4" id="KW-0808">Transferase</keyword>
<dbReference type="Gene3D" id="3.30.450.40">
    <property type="match status" value="2"/>
</dbReference>
<dbReference type="SUPFAM" id="SSF55785">
    <property type="entry name" value="PYP-like sensor domain (PAS domain)"/>
    <property type="match status" value="4"/>
</dbReference>
<comment type="catalytic activity">
    <reaction evidence="1">
        <text>ATP + protein L-histidine = ADP + protein N-phospho-L-histidine.</text>
        <dbReference type="EC" id="2.7.13.3"/>
    </reaction>
</comment>
<dbReference type="Proteomes" id="UP000481033">
    <property type="component" value="Unassembled WGS sequence"/>
</dbReference>
<comment type="caution">
    <text evidence="13">The sequence shown here is derived from an EMBL/GenBank/DDBJ whole genome shotgun (WGS) entry which is preliminary data.</text>
</comment>
<evidence type="ECO:0000256" key="4">
    <source>
        <dbReference type="ARBA" id="ARBA00022679"/>
    </source>
</evidence>
<dbReference type="PROSITE" id="PS50109">
    <property type="entry name" value="HIS_KIN"/>
    <property type="match status" value="1"/>
</dbReference>
<dbReference type="InterPro" id="IPR001610">
    <property type="entry name" value="PAC"/>
</dbReference>
<feature type="domain" description="PAS" evidence="11">
    <location>
        <begin position="865"/>
        <end position="919"/>
    </location>
</feature>
<feature type="domain" description="Histidine kinase" evidence="9">
    <location>
        <begin position="1135"/>
        <end position="1387"/>
    </location>
</feature>
<dbReference type="InterPro" id="IPR011009">
    <property type="entry name" value="Kinase-like_dom_sf"/>
</dbReference>
<dbReference type="Pfam" id="PF13188">
    <property type="entry name" value="PAS_8"/>
    <property type="match status" value="1"/>
</dbReference>
<dbReference type="Gene3D" id="3.30.565.10">
    <property type="entry name" value="Histidine kinase-like ATPase, C-terminal domain"/>
    <property type="match status" value="1"/>
</dbReference>
<dbReference type="Gene3D" id="3.40.50.2300">
    <property type="match status" value="1"/>
</dbReference>
<evidence type="ECO:0000259" key="10">
    <source>
        <dbReference type="PROSITE" id="PS50110"/>
    </source>
</evidence>
<proteinExistence type="predicted"/>
<dbReference type="InterPro" id="IPR035965">
    <property type="entry name" value="PAS-like_dom_sf"/>
</dbReference>
<feature type="domain" description="PAC" evidence="12">
    <location>
        <begin position="194"/>
        <end position="247"/>
    </location>
</feature>
<dbReference type="InterPro" id="IPR000700">
    <property type="entry name" value="PAS-assoc_C"/>
</dbReference>
<dbReference type="InterPro" id="IPR004358">
    <property type="entry name" value="Sig_transdc_His_kin-like_C"/>
</dbReference>
<evidence type="ECO:0000256" key="3">
    <source>
        <dbReference type="ARBA" id="ARBA00022553"/>
    </source>
</evidence>
<feature type="coiled-coil region" evidence="8">
    <location>
        <begin position="830"/>
        <end position="868"/>
    </location>
</feature>
<dbReference type="SMART" id="SM00086">
    <property type="entry name" value="PAC"/>
    <property type="match status" value="4"/>
</dbReference>
<keyword evidence="3 7" id="KW-0597">Phosphoprotein</keyword>
<dbReference type="NCBIfam" id="TIGR00229">
    <property type="entry name" value="sensory_box"/>
    <property type="match status" value="4"/>
</dbReference>
<dbReference type="InterPro" id="IPR003594">
    <property type="entry name" value="HATPase_dom"/>
</dbReference>
<dbReference type="Gene3D" id="1.10.287.130">
    <property type="match status" value="1"/>
</dbReference>
<keyword evidence="5" id="KW-0418">Kinase</keyword>
<dbReference type="PROSITE" id="PS50113">
    <property type="entry name" value="PAC"/>
    <property type="match status" value="3"/>
</dbReference>
<gene>
    <name evidence="13" type="ORF">DXZ20_18780</name>
</gene>
<evidence type="ECO:0000256" key="5">
    <source>
        <dbReference type="ARBA" id="ARBA00022777"/>
    </source>
</evidence>
<dbReference type="InterPro" id="IPR000014">
    <property type="entry name" value="PAS"/>
</dbReference>
<dbReference type="SMART" id="SM00388">
    <property type="entry name" value="HisKA"/>
    <property type="match status" value="1"/>
</dbReference>
<dbReference type="SUPFAM" id="SSF47384">
    <property type="entry name" value="Homodimeric domain of signal transducing histidine kinase"/>
    <property type="match status" value="1"/>
</dbReference>
<feature type="domain" description="PAC" evidence="12">
    <location>
        <begin position="488"/>
        <end position="540"/>
    </location>
</feature>
<evidence type="ECO:0000259" key="9">
    <source>
        <dbReference type="PROSITE" id="PS50109"/>
    </source>
</evidence>
<dbReference type="EMBL" id="QXHD01000004">
    <property type="protein sequence ID" value="NEZ57669.1"/>
    <property type="molecule type" value="Genomic_DNA"/>
</dbReference>
<accession>A0A6M0RNF8</accession>
<dbReference type="PANTHER" id="PTHR43047:SF63">
    <property type="entry name" value="HISTIDINE KINASE"/>
    <property type="match status" value="1"/>
</dbReference>
<dbReference type="GO" id="GO:0000155">
    <property type="term" value="F:phosphorelay sensor kinase activity"/>
    <property type="evidence" value="ECO:0007669"/>
    <property type="project" value="InterPro"/>
</dbReference>
<dbReference type="CDD" id="cd00130">
    <property type="entry name" value="PAS"/>
    <property type="match status" value="4"/>
</dbReference>
<dbReference type="InterPro" id="IPR036097">
    <property type="entry name" value="HisK_dim/P_sf"/>
</dbReference>
<dbReference type="InterPro" id="IPR001789">
    <property type="entry name" value="Sig_transdc_resp-reg_receiver"/>
</dbReference>
<dbReference type="SMART" id="SM00387">
    <property type="entry name" value="HATPase_c"/>
    <property type="match status" value="1"/>
</dbReference>
<keyword evidence="6" id="KW-0902">Two-component regulatory system</keyword>
<dbReference type="InterPro" id="IPR005467">
    <property type="entry name" value="His_kinase_dom"/>
</dbReference>
<dbReference type="Pfam" id="PF08447">
    <property type="entry name" value="PAS_3"/>
    <property type="match status" value="3"/>
</dbReference>
<evidence type="ECO:0000256" key="7">
    <source>
        <dbReference type="PROSITE-ProRule" id="PRU00169"/>
    </source>
</evidence>
<dbReference type="Pfam" id="PF00512">
    <property type="entry name" value="HisKA"/>
    <property type="match status" value="1"/>
</dbReference>
<dbReference type="InterPro" id="IPR036890">
    <property type="entry name" value="HATPase_C_sf"/>
</dbReference>
<dbReference type="GO" id="GO:0009927">
    <property type="term" value="F:histidine phosphotransfer kinase activity"/>
    <property type="evidence" value="ECO:0007669"/>
    <property type="project" value="TreeGrafter"/>
</dbReference>
<sequence length="1536" mass="171120">MSDQALPSIPGYILTTKLYAGSGTVVYQAVRENHIVKPLAFVPWHHNYALIMADVGAISLRDYIQNHGHLLNQYRILHKDINPANILIHPNTHQIWLTDYNCELERQVEERTRALQASEKRLRLAMRAANQGFYDLNLQTDEAIVSPDYALMLGYDPATFCETEANWQSRLHPDDRERVNQAYLTYKIGQTPQYRAEFRMQTRQGNWKWILTMGQFMEWDETGEPTRLLGTHTDISDRKFTEIQLAAQNALLANIAQGQPLLEVLNALIYHIEHSLETVLCSVLLLDKENRLRHTTAPSLPTAYTQAIDGVLVGEGVGSCGTAAFRNQTVIVADIATDPLWSAYRDLALTHGLKASWSSPIQARGGQVLGTLAMYYKQVRSPQTHELKMITQMAHIAGIAIERHQADAQLRQSEATLLKAQQVAHVGNWEFDIASQTITWSPEMFRIYGLEPTASAPSYPDYLQMLPAEACLQLQSYVERALAKGTPYTIEYSRTRSDGSLSHHEYRAEVEQDEQGQAIRLLGTVLDITDLKQAELALQNLVTGTAATIGQDFFPALVHHISVALDVPIALITQFVDQELQSLAFIIDGEPQPNFAYDLPETPCRDLVVNYSYHCPSGVSEHFPNNPMREKAVESYLGVALRDRQGQVLGSLCIFDRQPLRDPKRAKQILEVFSGRVSAELERQRAENALQNLIEGTAALTGPDFFPALVQHIATALNASHAFVTEIVEGNQLRYLAAWGDGQHLPNEIVEVEGTTCGVTLRAGVYHCEREVIACFPQNPRLVSMAVESYMGVALQNRQGQALGTLCIFSRQSIVNPEHSQEILRVFADRAAAELERLRAQTALEQLNQKLEQRVERRTQELARSEQDLRTIFNNVYDGIMIHDLGGTVLDVNDRYVEMLGATREQILAASIADFMAPEAPIEQILEITQQVAKGKDLRVKWKARRLDNDTTFDVDVSLKKLMLGNRPVIIACARDISDRQRAESALHLSEARAHAAFEQAAVGIAESNLTDGKITRTNNYFCQMTGYTAQELESLTSADLTYFEDLNDSQQQIKQLFTGAIDSFTLEKRYIRKDGSYFWATTAVTLIQNPAEDSPRCLAVIQDISDRKAAETQLQRTNAELVRATRLKDEFLANMSHELRTPLNAILGLSEALQEKAFGPLTKQQLKYLKTIEHSGTHLLNLINDILDVAKIEAGQLELELSVTNIESLCESSLALVKQQALKKRISLTTTIPPNSPTLAIDARRILQSLVNLLNNAIKFTPEGGCVALAVRYHYQDDPSKPSHLQKPSEVMQASHAWSWESGPLTARHYLKLSVADTGIGIAQKHITKLFKPFSQIDSTLNRKYTGTGLGLVLVKQMAELHGGTVSLTSEVGVGSCFSINLPYESVAPLIEPGQSPHQISPLSLPVSGQQDNSPLILLAEDNQDTISLMVSYLETIGYRLMVANNGLDALELAHTHHPDLILMDIQMPDLDGLKSIQRIRHQDSTLKSVPIIVLTALVMAGDQERCLAAGANEYLGKPVKLKQLALTIQKLLVQ</sequence>
<dbReference type="SMART" id="SM00091">
    <property type="entry name" value="PAS"/>
    <property type="match status" value="4"/>
</dbReference>
<evidence type="ECO:0000256" key="2">
    <source>
        <dbReference type="ARBA" id="ARBA00012438"/>
    </source>
</evidence>
<protein>
    <recommendedName>
        <fullName evidence="2">histidine kinase</fullName>
        <ecNumber evidence="2">2.7.13.3</ecNumber>
    </recommendedName>
</protein>
<dbReference type="CDD" id="cd00082">
    <property type="entry name" value="HisKA"/>
    <property type="match status" value="1"/>
</dbReference>
<dbReference type="RefSeq" id="WP_163699801.1">
    <property type="nucleotide sequence ID" value="NZ_QXHD01000004.1"/>
</dbReference>
<evidence type="ECO:0000259" key="12">
    <source>
        <dbReference type="PROSITE" id="PS50113"/>
    </source>
</evidence>
<dbReference type="PROSITE" id="PS50110">
    <property type="entry name" value="RESPONSE_REGULATORY"/>
    <property type="match status" value="1"/>
</dbReference>
<dbReference type="Pfam" id="PF13185">
    <property type="entry name" value="GAF_2"/>
    <property type="match status" value="1"/>
</dbReference>
<dbReference type="SMART" id="SM00448">
    <property type="entry name" value="REC"/>
    <property type="match status" value="1"/>
</dbReference>
<dbReference type="Gene3D" id="3.30.450.20">
    <property type="entry name" value="PAS domain"/>
    <property type="match status" value="4"/>
</dbReference>
<feature type="domain" description="PAC" evidence="12">
    <location>
        <begin position="1065"/>
        <end position="1117"/>
    </location>
</feature>
<evidence type="ECO:0000256" key="8">
    <source>
        <dbReference type="SAM" id="Coils"/>
    </source>
</evidence>
<dbReference type="PROSITE" id="PS50112">
    <property type="entry name" value="PAS"/>
    <property type="match status" value="1"/>
</dbReference>
<evidence type="ECO:0000259" key="11">
    <source>
        <dbReference type="PROSITE" id="PS50112"/>
    </source>
</evidence>
<dbReference type="InterPro" id="IPR013655">
    <property type="entry name" value="PAS_fold_3"/>
</dbReference>
<dbReference type="GO" id="GO:0005886">
    <property type="term" value="C:plasma membrane"/>
    <property type="evidence" value="ECO:0007669"/>
    <property type="project" value="TreeGrafter"/>
</dbReference>
<feature type="modified residue" description="4-aspartylphosphate" evidence="7">
    <location>
        <position position="1466"/>
    </location>
</feature>
<dbReference type="SUPFAM" id="SSF52172">
    <property type="entry name" value="CheY-like"/>
    <property type="match status" value="1"/>
</dbReference>
<dbReference type="CDD" id="cd17546">
    <property type="entry name" value="REC_hyHK_CKI1_RcsC-like"/>
    <property type="match status" value="1"/>
</dbReference>
<dbReference type="Gene3D" id="2.10.70.100">
    <property type="match status" value="1"/>
</dbReference>